<dbReference type="Gene3D" id="3.30.9.10">
    <property type="entry name" value="D-Amino Acid Oxidase, subunit A, domain 2"/>
    <property type="match status" value="1"/>
</dbReference>
<dbReference type="AlphaFoldDB" id="A0A1T4Q278"/>
<feature type="domain" description="FAD dependent oxidoreductase" evidence="1">
    <location>
        <begin position="30"/>
        <end position="385"/>
    </location>
</feature>
<dbReference type="Proteomes" id="UP000190888">
    <property type="component" value="Unassembled WGS sequence"/>
</dbReference>
<evidence type="ECO:0000313" key="3">
    <source>
        <dbReference type="Proteomes" id="UP000190888"/>
    </source>
</evidence>
<keyword evidence="3" id="KW-1185">Reference proteome</keyword>
<accession>A0A1T4Q278</accession>
<evidence type="ECO:0000259" key="1">
    <source>
        <dbReference type="Pfam" id="PF01266"/>
    </source>
</evidence>
<organism evidence="2 3">
    <name type="scientific">Sediminibacterium ginsengisoli</name>
    <dbReference type="NCBI Taxonomy" id="413434"/>
    <lineage>
        <taxon>Bacteria</taxon>
        <taxon>Pseudomonadati</taxon>
        <taxon>Bacteroidota</taxon>
        <taxon>Chitinophagia</taxon>
        <taxon>Chitinophagales</taxon>
        <taxon>Chitinophagaceae</taxon>
        <taxon>Sediminibacterium</taxon>
    </lineage>
</organism>
<dbReference type="Pfam" id="PF01266">
    <property type="entry name" value="DAO"/>
    <property type="match status" value="1"/>
</dbReference>
<sequence>MDLRSGSPYWLLKSGILHHYPSLQRNTRADIAVIGCGISGALAAYRLCQAGYSVIMLDKRHVAMGSTAASTSLLQYEIDTPLHELAAKVGLENALTSYRLCIEAIEGLGKLANSMNDNAGFSYRESFQFASYRKHVPDLRKELELRQKHRISSVEWLDAGDVKKQFGFEAPAGILSADGAEMDAYYFTHELIRLCREMGAEVFDNTTVTTLQHHKKGVTLITEDNARVECSYLVIACGYESEKYVPRKIQKNHSTYALVSEPVEKQYLWHRNALIWETAVPYTYLRTTPDNRILIGGRDDDFYNADRRNKAIKMKRKRLELIFARMFPGIPFKTDYAWAGTFCSTKDGLPYIGSIPERPRTYFALGFGGNGITFSYLAADIIAALIKKQQHEHAAVFSFNR</sequence>
<name>A0A1T4Q278_9BACT</name>
<dbReference type="InterPro" id="IPR006076">
    <property type="entry name" value="FAD-dep_OxRdtase"/>
</dbReference>
<dbReference type="Gene3D" id="3.50.50.60">
    <property type="entry name" value="FAD/NAD(P)-binding domain"/>
    <property type="match status" value="1"/>
</dbReference>
<dbReference type="OrthoDB" id="571248at2"/>
<evidence type="ECO:0000313" key="2">
    <source>
        <dbReference type="EMBL" id="SJZ97611.1"/>
    </source>
</evidence>
<dbReference type="PANTHER" id="PTHR13847">
    <property type="entry name" value="SARCOSINE DEHYDROGENASE-RELATED"/>
    <property type="match status" value="1"/>
</dbReference>
<gene>
    <name evidence="2" type="ORF">SAMN04488132_10792</name>
</gene>
<dbReference type="EMBL" id="FUWH01000007">
    <property type="protein sequence ID" value="SJZ97611.1"/>
    <property type="molecule type" value="Genomic_DNA"/>
</dbReference>
<dbReference type="STRING" id="413434.SAMN04488132_10792"/>
<dbReference type="GO" id="GO:0005737">
    <property type="term" value="C:cytoplasm"/>
    <property type="evidence" value="ECO:0007669"/>
    <property type="project" value="TreeGrafter"/>
</dbReference>
<dbReference type="SUPFAM" id="SSF51905">
    <property type="entry name" value="FAD/NAD(P)-binding domain"/>
    <property type="match status" value="1"/>
</dbReference>
<dbReference type="PANTHER" id="PTHR13847:SF201">
    <property type="entry name" value="PUTATIBE OXIDOREDUCTASE"/>
    <property type="match status" value="1"/>
</dbReference>
<reference evidence="2 3" key="1">
    <citation type="submission" date="2017-02" db="EMBL/GenBank/DDBJ databases">
        <authorList>
            <person name="Peterson S.W."/>
        </authorList>
    </citation>
    <scope>NUCLEOTIDE SEQUENCE [LARGE SCALE GENOMIC DNA]</scope>
    <source>
        <strain evidence="2 3">DSM 22335</strain>
    </source>
</reference>
<dbReference type="InterPro" id="IPR036188">
    <property type="entry name" value="FAD/NAD-bd_sf"/>
</dbReference>
<protein>
    <submittedName>
        <fullName evidence="2">Glycine/D-amino acid oxidase</fullName>
    </submittedName>
</protein>
<proteinExistence type="predicted"/>
<dbReference type="RefSeq" id="WP_078831868.1">
    <property type="nucleotide sequence ID" value="NZ_FUWH01000007.1"/>
</dbReference>